<keyword evidence="2" id="KW-0808">Transferase</keyword>
<dbReference type="SUPFAM" id="SSF53067">
    <property type="entry name" value="Actin-like ATPase domain"/>
    <property type="match status" value="1"/>
</dbReference>
<dbReference type="PATRIC" id="fig|29290.4.peg.6641"/>
<dbReference type="AlphaFoldDB" id="A0A0F3GLH3"/>
<proteinExistence type="inferred from homology"/>
<accession>A0A0F3GLH3</accession>
<dbReference type="EMBL" id="LACI01002164">
    <property type="protein sequence ID" value="KJU82794.1"/>
    <property type="molecule type" value="Genomic_DNA"/>
</dbReference>
<dbReference type="InterPro" id="IPR043129">
    <property type="entry name" value="ATPase_NBD"/>
</dbReference>
<dbReference type="PANTHER" id="PTHR18964:SF149">
    <property type="entry name" value="BIFUNCTIONAL UDP-N-ACETYLGLUCOSAMINE 2-EPIMERASE_N-ACETYLMANNOSAMINE KINASE"/>
    <property type="match status" value="1"/>
</dbReference>
<keyword evidence="3" id="KW-1185">Reference proteome</keyword>
<organism evidence="2 3">
    <name type="scientific">Candidatus Magnetobacterium bavaricum</name>
    <dbReference type="NCBI Taxonomy" id="29290"/>
    <lineage>
        <taxon>Bacteria</taxon>
        <taxon>Pseudomonadati</taxon>
        <taxon>Nitrospirota</taxon>
        <taxon>Thermodesulfovibrionia</taxon>
        <taxon>Thermodesulfovibrionales</taxon>
        <taxon>Candidatus Magnetobacteriaceae</taxon>
        <taxon>Candidatus Magnetobacterium</taxon>
    </lineage>
</organism>
<dbReference type="Gene3D" id="3.30.420.40">
    <property type="match status" value="2"/>
</dbReference>
<dbReference type="Proteomes" id="UP000033423">
    <property type="component" value="Unassembled WGS sequence"/>
</dbReference>
<evidence type="ECO:0000313" key="2">
    <source>
        <dbReference type="EMBL" id="KJU82794.1"/>
    </source>
</evidence>
<dbReference type="GO" id="GO:0016301">
    <property type="term" value="F:kinase activity"/>
    <property type="evidence" value="ECO:0007669"/>
    <property type="project" value="UniProtKB-KW"/>
</dbReference>
<dbReference type="Pfam" id="PF00480">
    <property type="entry name" value="ROK"/>
    <property type="match status" value="1"/>
</dbReference>
<sequence length="287" mass="30416">MALVERDGRIVDKIKISTCTEIIKNLIGSIERLFSDDVHGIGLAIAGVIDVDNKSITSCPNLKLLEDIRIVDLIQERFKVPVFLENDAYVATLGESVAGVGKQFDSFVLLTLGTGIGGGVIYNRAPLKVAAELGHIIVEAGGRRCGCGSFGCLEAYASARAMVEVATEGIKGGRDSLMSRHIQGGISAIKPADIYKYALEGDAFAIEILKTAGRYLGNGIAGFINIFSPQAVILTGGLTGAWDIYVQEAIRVASENSFKELYEKTRILPSSLGDDAGLIGAACLTFG</sequence>
<reference evidence="2 3" key="1">
    <citation type="submission" date="2015-02" db="EMBL/GenBank/DDBJ databases">
        <title>Single-cell genomics of uncultivated deep-branching MTB reveals a conserved set of magnetosome genes.</title>
        <authorList>
            <person name="Kolinko S."/>
            <person name="Richter M."/>
            <person name="Glockner F.O."/>
            <person name="Brachmann A."/>
            <person name="Schuler D."/>
        </authorList>
    </citation>
    <scope>NUCLEOTIDE SEQUENCE [LARGE SCALE GENOMIC DNA]</scope>
    <source>
        <strain evidence="2">TM-1</strain>
    </source>
</reference>
<comment type="caution">
    <text evidence="2">The sequence shown here is derived from an EMBL/GenBank/DDBJ whole genome shotgun (WGS) entry which is preliminary data.</text>
</comment>
<dbReference type="InterPro" id="IPR000600">
    <property type="entry name" value="ROK"/>
</dbReference>
<comment type="similarity">
    <text evidence="1">Belongs to the ROK (NagC/XylR) family.</text>
</comment>
<evidence type="ECO:0000313" key="3">
    <source>
        <dbReference type="Proteomes" id="UP000033423"/>
    </source>
</evidence>
<evidence type="ECO:0000256" key="1">
    <source>
        <dbReference type="ARBA" id="ARBA00006479"/>
    </source>
</evidence>
<name>A0A0F3GLH3_9BACT</name>
<dbReference type="PANTHER" id="PTHR18964">
    <property type="entry name" value="ROK (REPRESSOR, ORF, KINASE) FAMILY"/>
    <property type="match status" value="1"/>
</dbReference>
<protein>
    <submittedName>
        <fullName evidence="2">ROK family glucokinase</fullName>
    </submittedName>
</protein>
<gene>
    <name evidence="2" type="ORF">MBAV_005010</name>
</gene>
<keyword evidence="2" id="KW-0418">Kinase</keyword>